<organism evidence="2 3">
    <name type="scientific">Linnemannia exigua</name>
    <dbReference type="NCBI Taxonomy" id="604196"/>
    <lineage>
        <taxon>Eukaryota</taxon>
        <taxon>Fungi</taxon>
        <taxon>Fungi incertae sedis</taxon>
        <taxon>Mucoromycota</taxon>
        <taxon>Mortierellomycotina</taxon>
        <taxon>Mortierellomycetes</taxon>
        <taxon>Mortierellales</taxon>
        <taxon>Mortierellaceae</taxon>
        <taxon>Linnemannia</taxon>
    </lineage>
</organism>
<feature type="compositionally biased region" description="Low complexity" evidence="1">
    <location>
        <begin position="344"/>
        <end position="360"/>
    </location>
</feature>
<keyword evidence="3" id="KW-1185">Reference proteome</keyword>
<protein>
    <submittedName>
        <fullName evidence="2">Uncharacterized protein</fullName>
    </submittedName>
</protein>
<sequence length="360" mass="39360">MSTFVKRRKLIQQLAVSPPSSPSPTPSQHSPSPSTRTSPTPSLSLSTASTSSGEQSPAPAKAKRYFKWTGRVGLRRHDDELYDYYASSSDEGSDASSTSSTRKRAFAKNDDDDEEEEEEDTDEEEEDDGPSFPNMALANYDAGDLKTPAYSTHGTPGTAIRMMNGFALEGGSPLYDASTSTPTGPIDSGSVAPRKLSDYKGFLKAWAEIHEIAMFEEDLEYADGTETIMQFLDRMEERDRKSELSREFDQDINSGADFAEARYVSYPPVNDGDWGDTTDNTKSSEYCEDGNITPKGEHSHEQIQDGELSTLGKDAASYDYSDNHDKENDDDEYDDEDKDDMEAGDMAGASSAPADTSASA</sequence>
<feature type="compositionally biased region" description="Acidic residues" evidence="1">
    <location>
        <begin position="328"/>
        <end position="343"/>
    </location>
</feature>
<dbReference type="Proteomes" id="UP001194580">
    <property type="component" value="Unassembled WGS sequence"/>
</dbReference>
<feature type="compositionally biased region" description="Low complexity" evidence="1">
    <location>
        <begin position="86"/>
        <end position="100"/>
    </location>
</feature>
<dbReference type="EMBL" id="JAAAIL010002106">
    <property type="protein sequence ID" value="KAG0260453.1"/>
    <property type="molecule type" value="Genomic_DNA"/>
</dbReference>
<name>A0AAD4D306_9FUNG</name>
<evidence type="ECO:0000313" key="2">
    <source>
        <dbReference type="EMBL" id="KAG0260453.1"/>
    </source>
</evidence>
<feature type="compositionally biased region" description="Basic residues" evidence="1">
    <location>
        <begin position="1"/>
        <end position="10"/>
    </location>
</feature>
<feature type="region of interest" description="Disordered" evidence="1">
    <location>
        <begin position="242"/>
        <end position="360"/>
    </location>
</feature>
<feature type="compositionally biased region" description="Acidic residues" evidence="1">
    <location>
        <begin position="110"/>
        <end position="129"/>
    </location>
</feature>
<dbReference type="AlphaFoldDB" id="A0AAD4D306"/>
<evidence type="ECO:0000256" key="1">
    <source>
        <dbReference type="SAM" id="MobiDB-lite"/>
    </source>
</evidence>
<gene>
    <name evidence="2" type="ORF">BGZ95_004446</name>
</gene>
<feature type="compositionally biased region" description="Low complexity" evidence="1">
    <location>
        <begin position="270"/>
        <end position="281"/>
    </location>
</feature>
<feature type="region of interest" description="Disordered" evidence="1">
    <location>
        <begin position="86"/>
        <end position="140"/>
    </location>
</feature>
<accession>A0AAD4D306</accession>
<feature type="region of interest" description="Disordered" evidence="1">
    <location>
        <begin position="1"/>
        <end position="69"/>
    </location>
</feature>
<proteinExistence type="predicted"/>
<comment type="caution">
    <text evidence="2">The sequence shown here is derived from an EMBL/GenBank/DDBJ whole genome shotgun (WGS) entry which is preliminary data.</text>
</comment>
<reference evidence="2" key="1">
    <citation type="journal article" date="2020" name="Fungal Divers.">
        <title>Resolving the Mortierellaceae phylogeny through synthesis of multi-gene phylogenetics and phylogenomics.</title>
        <authorList>
            <person name="Vandepol N."/>
            <person name="Liber J."/>
            <person name="Desiro A."/>
            <person name="Na H."/>
            <person name="Kennedy M."/>
            <person name="Barry K."/>
            <person name="Grigoriev I.V."/>
            <person name="Miller A.N."/>
            <person name="O'Donnell K."/>
            <person name="Stajich J.E."/>
            <person name="Bonito G."/>
        </authorList>
    </citation>
    <scope>NUCLEOTIDE SEQUENCE</scope>
    <source>
        <strain evidence="2">NRRL 28262</strain>
    </source>
</reference>
<evidence type="ECO:0000313" key="3">
    <source>
        <dbReference type="Proteomes" id="UP001194580"/>
    </source>
</evidence>
<feature type="compositionally biased region" description="Low complexity" evidence="1">
    <location>
        <begin position="26"/>
        <end position="52"/>
    </location>
</feature>